<protein>
    <recommendedName>
        <fullName evidence="5">Retrotransposon Copia-like N-terminal domain-containing protein</fullName>
    </recommendedName>
</protein>
<keyword evidence="2" id="KW-0472">Membrane</keyword>
<dbReference type="InterPro" id="IPR049500">
    <property type="entry name" value="Peptidase_M50B-like"/>
</dbReference>
<feature type="transmembrane region" description="Helical" evidence="2">
    <location>
        <begin position="610"/>
        <end position="628"/>
    </location>
</feature>
<feature type="transmembrane region" description="Helical" evidence="2">
    <location>
        <begin position="582"/>
        <end position="603"/>
    </location>
</feature>
<feature type="compositionally biased region" description="Low complexity" evidence="1">
    <location>
        <begin position="244"/>
        <end position="264"/>
    </location>
</feature>
<organism evidence="3 4">
    <name type="scientific">Mikania micrantha</name>
    <name type="common">bitter vine</name>
    <dbReference type="NCBI Taxonomy" id="192012"/>
    <lineage>
        <taxon>Eukaryota</taxon>
        <taxon>Viridiplantae</taxon>
        <taxon>Streptophyta</taxon>
        <taxon>Embryophyta</taxon>
        <taxon>Tracheophyta</taxon>
        <taxon>Spermatophyta</taxon>
        <taxon>Magnoliopsida</taxon>
        <taxon>eudicotyledons</taxon>
        <taxon>Gunneridae</taxon>
        <taxon>Pentapetalae</taxon>
        <taxon>asterids</taxon>
        <taxon>campanulids</taxon>
        <taxon>Asterales</taxon>
        <taxon>Asteraceae</taxon>
        <taxon>Asteroideae</taxon>
        <taxon>Heliantheae alliance</taxon>
        <taxon>Eupatorieae</taxon>
        <taxon>Mikania</taxon>
    </lineage>
</organism>
<evidence type="ECO:0000313" key="4">
    <source>
        <dbReference type="Proteomes" id="UP000326396"/>
    </source>
</evidence>
<accession>A0A5N6ML22</accession>
<dbReference type="PANTHER" id="PTHR33979">
    <property type="entry name" value="OS02G0221600 PROTEIN"/>
    <property type="match status" value="1"/>
</dbReference>
<dbReference type="PANTHER" id="PTHR33979:SF6">
    <property type="entry name" value="PEPTIDASE M50B-LIKE PROTEIN"/>
    <property type="match status" value="1"/>
</dbReference>
<name>A0A5N6ML22_9ASTR</name>
<evidence type="ECO:0008006" key="5">
    <source>
        <dbReference type="Google" id="ProtNLM"/>
    </source>
</evidence>
<dbReference type="Pfam" id="PF14223">
    <property type="entry name" value="Retrotran_gag_2"/>
    <property type="match status" value="1"/>
</dbReference>
<gene>
    <name evidence="3" type="ORF">E3N88_30031</name>
</gene>
<feature type="region of interest" description="Disordered" evidence="1">
    <location>
        <begin position="234"/>
        <end position="266"/>
    </location>
</feature>
<feature type="transmembrane region" description="Helical" evidence="2">
    <location>
        <begin position="663"/>
        <end position="683"/>
    </location>
</feature>
<evidence type="ECO:0000256" key="1">
    <source>
        <dbReference type="SAM" id="MobiDB-lite"/>
    </source>
</evidence>
<feature type="transmembrane region" description="Helical" evidence="2">
    <location>
        <begin position="634"/>
        <end position="651"/>
    </location>
</feature>
<evidence type="ECO:0000256" key="2">
    <source>
        <dbReference type="SAM" id="Phobius"/>
    </source>
</evidence>
<sequence length="754" mass="84874">MADHTTIVNPIPNTPTTITMVTFPSSLKLTSTNYLSWKTQIEAILQGLDLFKFINGTHPSPPPTVKPDGSTTPHADYNQWYRQDRLLFGALVGTLSAPIVSLINHAPSSLEAWNILANTHAATTRGHIKQLQHRLKNSSKSPNQTITEYMHGIKQLVDELAILGKTLDAEDISDIILHGLDSKAYKPIIDSILARDTPIHFHELHEKLINHELSLAQNPPDKTNLHQPITAFTAQSRPHHKSWNPRQPNNNQPPLLPTPTTNPTSSSKPYLEYALTKNNFNECFSSAIVVWMFHFDKRLFHFYANAFDEIGTKGQPEIIARIPFAKTLDLHRQLNRAERDGKEMSEGERPLHNPKLQSWIVIFFESLELEGVCKGGGLLEKERLTGALHGASNGWPPTQILTVSGDPFIRFSDSTHTHLSSFSLKKSTDLRVEEREINSCRWRLIGSLRIAAIATRNSFSQPLAFSLLSFSRRHMEHGYFRVDSVLLVCYNGVSYCHEPFLAFPEPTIKVIRLTIPTLSCHIEIQDNPLEELWRTFLLTPFKLITVFLHEASHAIACKLTCGEVMGMEVHANEGGVTQTRGGIYWLILPAGYLGSSFWGMLLILASTDLLTARIAAGCLAAALLIVLFIAKNVIVIFFTGFIIFIAIVWILQEKTTVRILRYVILFIGIFFFHNSVPSFANIYDDLISRRVNSSDAEKFAEICPCPCNGVAWGVIWSGNDIFHFPQCFRISWTRNLVMRFLDFGLHSCSCHDVI</sequence>
<dbReference type="Proteomes" id="UP000326396">
    <property type="component" value="Linkage Group LG5"/>
</dbReference>
<keyword evidence="2" id="KW-1133">Transmembrane helix</keyword>
<keyword evidence="2" id="KW-0812">Transmembrane</keyword>
<dbReference type="AlphaFoldDB" id="A0A5N6ML22"/>
<dbReference type="OrthoDB" id="40823at2759"/>
<keyword evidence="4" id="KW-1185">Reference proteome</keyword>
<reference evidence="3 4" key="1">
    <citation type="submission" date="2019-05" db="EMBL/GenBank/DDBJ databases">
        <title>Mikania micrantha, genome provides insights into the molecular mechanism of rapid growth.</title>
        <authorList>
            <person name="Liu B."/>
        </authorList>
    </citation>
    <scope>NUCLEOTIDE SEQUENCE [LARGE SCALE GENOMIC DNA]</scope>
    <source>
        <strain evidence="3">NLD-2019</strain>
        <tissue evidence="3">Leaf</tissue>
    </source>
</reference>
<comment type="caution">
    <text evidence="3">The sequence shown here is derived from an EMBL/GenBank/DDBJ whole genome shotgun (WGS) entry which is preliminary data.</text>
</comment>
<dbReference type="EMBL" id="SZYD01000015">
    <property type="protein sequence ID" value="KAD3640808.1"/>
    <property type="molecule type" value="Genomic_DNA"/>
</dbReference>
<evidence type="ECO:0000313" key="3">
    <source>
        <dbReference type="EMBL" id="KAD3640808.1"/>
    </source>
</evidence>
<dbReference type="Pfam" id="PF13398">
    <property type="entry name" value="Peptidase_M50B"/>
    <property type="match status" value="1"/>
</dbReference>
<proteinExistence type="predicted"/>